<gene>
    <name evidence="1" type="ORF">MRB53_030739</name>
</gene>
<proteinExistence type="predicted"/>
<dbReference type="EMBL" id="CM056818">
    <property type="protein sequence ID" value="KAJ8622210.1"/>
    <property type="molecule type" value="Genomic_DNA"/>
</dbReference>
<keyword evidence="2" id="KW-1185">Reference proteome</keyword>
<accession>A0ACC2KMG9</accession>
<comment type="caution">
    <text evidence="1">The sequence shown here is derived from an EMBL/GenBank/DDBJ whole genome shotgun (WGS) entry which is preliminary data.</text>
</comment>
<sequence>MQMQWARGEEEGLPGFGVRWREMARERVAVAGGAAMGGRAAAARSGFHGVAAACVWRKKMGSPGLRKSPEMEGDGYYERSGGGRWREMGCSARGEMEDGSGLDRG</sequence>
<protein>
    <submittedName>
        <fullName evidence="1">Uncharacterized protein</fullName>
    </submittedName>
</protein>
<dbReference type="Proteomes" id="UP001234297">
    <property type="component" value="Chromosome 10"/>
</dbReference>
<organism evidence="1 2">
    <name type="scientific">Persea americana</name>
    <name type="common">Avocado</name>
    <dbReference type="NCBI Taxonomy" id="3435"/>
    <lineage>
        <taxon>Eukaryota</taxon>
        <taxon>Viridiplantae</taxon>
        <taxon>Streptophyta</taxon>
        <taxon>Embryophyta</taxon>
        <taxon>Tracheophyta</taxon>
        <taxon>Spermatophyta</taxon>
        <taxon>Magnoliopsida</taxon>
        <taxon>Magnoliidae</taxon>
        <taxon>Laurales</taxon>
        <taxon>Lauraceae</taxon>
        <taxon>Persea</taxon>
    </lineage>
</organism>
<evidence type="ECO:0000313" key="1">
    <source>
        <dbReference type="EMBL" id="KAJ8622210.1"/>
    </source>
</evidence>
<evidence type="ECO:0000313" key="2">
    <source>
        <dbReference type="Proteomes" id="UP001234297"/>
    </source>
</evidence>
<name>A0ACC2KMG9_PERAE</name>
<reference evidence="1 2" key="1">
    <citation type="journal article" date="2022" name="Hortic Res">
        <title>A haplotype resolved chromosomal level avocado genome allows analysis of novel avocado genes.</title>
        <authorList>
            <person name="Nath O."/>
            <person name="Fletcher S.J."/>
            <person name="Hayward A."/>
            <person name="Shaw L.M."/>
            <person name="Masouleh A.K."/>
            <person name="Furtado A."/>
            <person name="Henry R.J."/>
            <person name="Mitter N."/>
        </authorList>
    </citation>
    <scope>NUCLEOTIDE SEQUENCE [LARGE SCALE GENOMIC DNA]</scope>
    <source>
        <strain evidence="2">cv. Hass</strain>
    </source>
</reference>